<evidence type="ECO:0000313" key="3">
    <source>
        <dbReference type="Proteomes" id="UP001066276"/>
    </source>
</evidence>
<name>A0AAV7UHS4_PLEWA</name>
<gene>
    <name evidence="2" type="ORF">NDU88_003906</name>
</gene>
<feature type="region of interest" description="Disordered" evidence="1">
    <location>
        <begin position="1"/>
        <end position="74"/>
    </location>
</feature>
<evidence type="ECO:0000256" key="1">
    <source>
        <dbReference type="SAM" id="MobiDB-lite"/>
    </source>
</evidence>
<protein>
    <submittedName>
        <fullName evidence="2">Uncharacterized protein</fullName>
    </submittedName>
</protein>
<comment type="caution">
    <text evidence="2">The sequence shown here is derived from an EMBL/GenBank/DDBJ whole genome shotgun (WGS) entry which is preliminary data.</text>
</comment>
<reference evidence="2" key="1">
    <citation type="journal article" date="2022" name="bioRxiv">
        <title>Sequencing and chromosome-scale assembly of the giantPleurodeles waltlgenome.</title>
        <authorList>
            <person name="Brown T."/>
            <person name="Elewa A."/>
            <person name="Iarovenko S."/>
            <person name="Subramanian E."/>
            <person name="Araus A.J."/>
            <person name="Petzold A."/>
            <person name="Susuki M."/>
            <person name="Suzuki K.-i.T."/>
            <person name="Hayashi T."/>
            <person name="Toyoda A."/>
            <person name="Oliveira C."/>
            <person name="Osipova E."/>
            <person name="Leigh N.D."/>
            <person name="Simon A."/>
            <person name="Yun M.H."/>
        </authorList>
    </citation>
    <scope>NUCLEOTIDE SEQUENCE</scope>
    <source>
        <strain evidence="2">20211129_DDA</strain>
        <tissue evidence="2">Liver</tissue>
    </source>
</reference>
<proteinExistence type="predicted"/>
<feature type="compositionally biased region" description="Pro residues" evidence="1">
    <location>
        <begin position="1"/>
        <end position="10"/>
    </location>
</feature>
<dbReference type="EMBL" id="JANPWB010000005">
    <property type="protein sequence ID" value="KAJ1187127.1"/>
    <property type="molecule type" value="Genomic_DNA"/>
</dbReference>
<evidence type="ECO:0000313" key="2">
    <source>
        <dbReference type="EMBL" id="KAJ1187127.1"/>
    </source>
</evidence>
<dbReference type="AlphaFoldDB" id="A0AAV7UHS4"/>
<feature type="compositionally biased region" description="Pro residues" evidence="1">
    <location>
        <begin position="35"/>
        <end position="44"/>
    </location>
</feature>
<feature type="compositionally biased region" description="Polar residues" evidence="1">
    <location>
        <begin position="13"/>
        <end position="27"/>
    </location>
</feature>
<organism evidence="2 3">
    <name type="scientific">Pleurodeles waltl</name>
    <name type="common">Iberian ribbed newt</name>
    <dbReference type="NCBI Taxonomy" id="8319"/>
    <lineage>
        <taxon>Eukaryota</taxon>
        <taxon>Metazoa</taxon>
        <taxon>Chordata</taxon>
        <taxon>Craniata</taxon>
        <taxon>Vertebrata</taxon>
        <taxon>Euteleostomi</taxon>
        <taxon>Amphibia</taxon>
        <taxon>Batrachia</taxon>
        <taxon>Caudata</taxon>
        <taxon>Salamandroidea</taxon>
        <taxon>Salamandridae</taxon>
        <taxon>Pleurodelinae</taxon>
        <taxon>Pleurodeles</taxon>
    </lineage>
</organism>
<sequence length="74" mass="8174">MRLPNRPPEVPRGQQQSPRLPSSTRANSIRACGEPPGPDPPTRSWPPRVRPGRSRVHQRAAEDSGQLLKGLHTP</sequence>
<keyword evidence="3" id="KW-1185">Reference proteome</keyword>
<dbReference type="Proteomes" id="UP001066276">
    <property type="component" value="Chromosome 3_1"/>
</dbReference>
<accession>A0AAV7UHS4</accession>